<evidence type="ECO:0000256" key="21">
    <source>
        <dbReference type="PIRSR" id="PIRSR001500-2"/>
    </source>
</evidence>
<dbReference type="InterPro" id="IPR008242">
    <property type="entry name" value="Chor_mutase/pphenate_deHydtase"/>
</dbReference>
<dbReference type="Proteomes" id="UP000298654">
    <property type="component" value="Chromosome"/>
</dbReference>
<evidence type="ECO:0000256" key="5">
    <source>
        <dbReference type="ARBA" id="ARBA00004817"/>
    </source>
</evidence>
<keyword evidence="12" id="KW-0057">Aromatic amino acid biosynthesis</keyword>
<accession>A0A4D6XN12</accession>
<keyword evidence="9" id="KW-0963">Cytoplasm</keyword>
<feature type="binding site" evidence="20">
    <location>
        <position position="48"/>
    </location>
    <ligand>
        <name>substrate</name>
    </ligand>
</feature>
<feature type="domain" description="Chorismate mutase" evidence="22">
    <location>
        <begin position="1"/>
        <end position="92"/>
    </location>
</feature>
<feature type="binding site" evidence="20">
    <location>
        <position position="52"/>
    </location>
    <ligand>
        <name>substrate</name>
    </ligand>
</feature>
<dbReference type="EC" id="4.2.1.51" evidence="7"/>
<evidence type="ECO:0000256" key="19">
    <source>
        <dbReference type="ARBA" id="ARBA00047848"/>
    </source>
</evidence>
<dbReference type="GO" id="GO:0005737">
    <property type="term" value="C:cytoplasm"/>
    <property type="evidence" value="ECO:0007669"/>
    <property type="project" value="UniProtKB-SubCell"/>
</dbReference>
<feature type="binding site" evidence="20">
    <location>
        <position position="88"/>
    </location>
    <ligand>
        <name>substrate</name>
    </ligand>
</feature>
<dbReference type="PROSITE" id="PS51171">
    <property type="entry name" value="PREPHENATE_DEHYDR_3"/>
    <property type="match status" value="1"/>
</dbReference>
<dbReference type="InterPro" id="IPR002701">
    <property type="entry name" value="CM_II_prokaryot"/>
</dbReference>
<dbReference type="FunFam" id="3.40.190.10:FF:000034">
    <property type="entry name" value="Chorismate mutase/prephenate dehydratase"/>
    <property type="match status" value="1"/>
</dbReference>
<name>A0A4D6XN12_9GAMM</name>
<proteinExistence type="predicted"/>
<dbReference type="NCBIfam" id="TIGR01797">
    <property type="entry name" value="CM_P_1"/>
    <property type="match status" value="1"/>
</dbReference>
<dbReference type="InterPro" id="IPR010952">
    <property type="entry name" value="CM_P_1"/>
</dbReference>
<feature type="binding site" evidence="20">
    <location>
        <position position="84"/>
    </location>
    <ligand>
        <name>substrate</name>
    </ligand>
</feature>
<sequence length="385" mass="44655">MPNNNYLLAFRDEINNIDENIVQLLAKRKNLVLKIAKSKIKNNQAIRDKEREKKILEKLILLGKKYYLEPEYITRLFKLIIEESVLTQKEMLKKFYKANKSILNRVSFLGPKGSYSHIAACKYADKNFQTYIKNECSTFEEVILSVEGNQSDYAILPIENTCSGFIYEVIHLLKKTQLFIIGEINMIINHCLLGVEKIQLEKIKTVYSHPQPFQQCSNFIEKFPGWKIKHTKSTADAMKIIDKYNDATKVALGSEIGSKIYGLKILSKNLSNINKNITKFIVLGRNPIKFYENSQNKTILMCSIENKSEILEQVRFLLKKRKIIMNKLIHLKDKKNLSKEIIYIDIEENLSSPIMKNAIQKIKKITNYMKILGCYPISNTNSIIK</sequence>
<evidence type="ECO:0000256" key="16">
    <source>
        <dbReference type="ARBA" id="ARBA00023268"/>
    </source>
</evidence>
<evidence type="ECO:0000256" key="8">
    <source>
        <dbReference type="ARBA" id="ARBA00014401"/>
    </source>
</evidence>
<dbReference type="SMART" id="SM00830">
    <property type="entry name" value="CM_2"/>
    <property type="match status" value="1"/>
</dbReference>
<evidence type="ECO:0000313" key="25">
    <source>
        <dbReference type="Proteomes" id="UP000298654"/>
    </source>
</evidence>
<comment type="pathway">
    <text evidence="4">Amino-acid biosynthesis; L-phenylalanine biosynthesis; phenylpyruvate from prephenate: step 1/1.</text>
</comment>
<evidence type="ECO:0000256" key="14">
    <source>
        <dbReference type="ARBA" id="ARBA00023235"/>
    </source>
</evidence>
<dbReference type="GO" id="GO:0009094">
    <property type="term" value="P:L-phenylalanine biosynthetic process"/>
    <property type="evidence" value="ECO:0007669"/>
    <property type="project" value="UniProtKB-UniPathway"/>
</dbReference>
<evidence type="ECO:0000256" key="4">
    <source>
        <dbReference type="ARBA" id="ARBA00004741"/>
    </source>
</evidence>
<evidence type="ECO:0000256" key="11">
    <source>
        <dbReference type="ARBA" id="ARBA00022605"/>
    </source>
</evidence>
<dbReference type="InterPro" id="IPR045865">
    <property type="entry name" value="ACT-like_dom_sf"/>
</dbReference>
<dbReference type="PANTHER" id="PTHR21022:SF19">
    <property type="entry name" value="PREPHENATE DEHYDRATASE-RELATED"/>
    <property type="match status" value="1"/>
</dbReference>
<dbReference type="GO" id="GO:0046417">
    <property type="term" value="P:chorismate metabolic process"/>
    <property type="evidence" value="ECO:0007669"/>
    <property type="project" value="InterPro"/>
</dbReference>
<comment type="catalytic activity">
    <reaction evidence="19">
        <text>prephenate + H(+) = 3-phenylpyruvate + CO2 + H2O</text>
        <dbReference type="Rhea" id="RHEA:21648"/>
        <dbReference type="ChEBI" id="CHEBI:15377"/>
        <dbReference type="ChEBI" id="CHEBI:15378"/>
        <dbReference type="ChEBI" id="CHEBI:16526"/>
        <dbReference type="ChEBI" id="CHEBI:18005"/>
        <dbReference type="ChEBI" id="CHEBI:29934"/>
        <dbReference type="EC" id="4.2.1.51"/>
    </reaction>
</comment>
<evidence type="ECO:0000256" key="1">
    <source>
        <dbReference type="ARBA" id="ARBA00000824"/>
    </source>
</evidence>
<dbReference type="RefSeq" id="WP_158364602.1">
    <property type="nucleotide sequence ID" value="NZ_CP034900.1"/>
</dbReference>
<protein>
    <recommendedName>
        <fullName evidence="8">Bifunctional chorismate mutase/prephenate dehydratase</fullName>
        <ecNumber evidence="7">4.2.1.51</ecNumber>
        <ecNumber evidence="6">5.4.99.5</ecNumber>
    </recommendedName>
    <alternativeName>
        <fullName evidence="18">Chorismate mutase-prephenate dehydratase</fullName>
    </alternativeName>
    <alternativeName>
        <fullName evidence="17">p-protein</fullName>
    </alternativeName>
</protein>
<feature type="binding site" evidence="20">
    <location>
        <position position="28"/>
    </location>
    <ligand>
        <name>substrate</name>
    </ligand>
</feature>
<evidence type="ECO:0000256" key="12">
    <source>
        <dbReference type="ARBA" id="ARBA00023141"/>
    </source>
</evidence>
<feature type="binding site" evidence="20">
    <location>
        <position position="39"/>
    </location>
    <ligand>
        <name>substrate</name>
    </ligand>
</feature>
<comment type="function">
    <text evidence="2">Catalyzes the Claisen rearrangement of chorismate to prephenate and the decarboxylation/dehydration of prephenate to phenylpyruvate.</text>
</comment>
<reference evidence="24 25" key="2">
    <citation type="submission" date="2019-05" db="EMBL/GenBank/DDBJ databases">
        <title>Genome evolution of the obligate endosymbiont Buchnera aphidicola.</title>
        <authorList>
            <person name="Moran N.A."/>
        </authorList>
    </citation>
    <scope>NUCLEOTIDE SEQUENCE [LARGE SCALE GENOMIC DNA]</scope>
    <source>
        <strain evidence="24 25">Aar</strain>
    </source>
</reference>
<evidence type="ECO:0000259" key="23">
    <source>
        <dbReference type="PROSITE" id="PS51171"/>
    </source>
</evidence>
<evidence type="ECO:0000256" key="18">
    <source>
        <dbReference type="ARBA" id="ARBA00031520"/>
    </source>
</evidence>
<evidence type="ECO:0000256" key="2">
    <source>
        <dbReference type="ARBA" id="ARBA00002364"/>
    </source>
</evidence>
<dbReference type="GO" id="GO:0004664">
    <property type="term" value="F:prephenate dehydratase activity"/>
    <property type="evidence" value="ECO:0007669"/>
    <property type="project" value="UniProtKB-EC"/>
</dbReference>
<dbReference type="PROSITE" id="PS51168">
    <property type="entry name" value="CHORISMATE_MUT_2"/>
    <property type="match status" value="1"/>
</dbReference>
<dbReference type="InterPro" id="IPR036263">
    <property type="entry name" value="Chorismate_II_sf"/>
</dbReference>
<evidence type="ECO:0000256" key="13">
    <source>
        <dbReference type="ARBA" id="ARBA00023222"/>
    </source>
</evidence>
<dbReference type="SUPFAM" id="SSF48600">
    <property type="entry name" value="Chorismate mutase II"/>
    <property type="match status" value="1"/>
</dbReference>
<dbReference type="EMBL" id="CP034900">
    <property type="protein sequence ID" value="QCI16060.1"/>
    <property type="molecule type" value="Genomic_DNA"/>
</dbReference>
<dbReference type="InterPro" id="IPR001086">
    <property type="entry name" value="Preph_deHydtase"/>
</dbReference>
<evidence type="ECO:0000256" key="20">
    <source>
        <dbReference type="PIRSR" id="PIRSR001500-1"/>
    </source>
</evidence>
<evidence type="ECO:0000256" key="3">
    <source>
        <dbReference type="ARBA" id="ARBA00004496"/>
    </source>
</evidence>
<keyword evidence="16" id="KW-0511">Multifunctional enzyme</keyword>
<keyword evidence="13" id="KW-0584">Phenylalanine biosynthesis</keyword>
<dbReference type="Gene3D" id="1.20.59.10">
    <property type="entry name" value="Chorismate mutase"/>
    <property type="match status" value="1"/>
</dbReference>
<evidence type="ECO:0000256" key="10">
    <source>
        <dbReference type="ARBA" id="ARBA00022533"/>
    </source>
</evidence>
<dbReference type="OrthoDB" id="9802281at2"/>
<dbReference type="Pfam" id="PF00800">
    <property type="entry name" value="PDT"/>
    <property type="match status" value="1"/>
</dbReference>
<reference evidence="24 25" key="1">
    <citation type="submission" date="2018-12" db="EMBL/GenBank/DDBJ databases">
        <authorList>
            <person name="Chong R.A."/>
        </authorList>
    </citation>
    <scope>NUCLEOTIDE SEQUENCE [LARGE SCALE GENOMIC DNA]</scope>
    <source>
        <strain evidence="24 25">Aar</strain>
    </source>
</reference>
<dbReference type="EC" id="5.4.99.5" evidence="6"/>
<dbReference type="InterPro" id="IPR036979">
    <property type="entry name" value="CM_dom_sf"/>
</dbReference>
<dbReference type="Pfam" id="PF01817">
    <property type="entry name" value="CM_2"/>
    <property type="match status" value="1"/>
</dbReference>
<evidence type="ECO:0000256" key="15">
    <source>
        <dbReference type="ARBA" id="ARBA00023239"/>
    </source>
</evidence>
<dbReference type="Gene3D" id="3.30.70.260">
    <property type="match status" value="1"/>
</dbReference>
<keyword evidence="10" id="KW-0021">Allosteric enzyme</keyword>
<evidence type="ECO:0000256" key="9">
    <source>
        <dbReference type="ARBA" id="ARBA00022490"/>
    </source>
</evidence>
<feature type="binding site" evidence="20">
    <location>
        <position position="11"/>
    </location>
    <ligand>
        <name>substrate</name>
    </ligand>
</feature>
<feature type="domain" description="Prephenate dehydratase" evidence="23">
    <location>
        <begin position="105"/>
        <end position="285"/>
    </location>
</feature>
<dbReference type="UniPathway" id="UPA00120">
    <property type="reaction ID" value="UER00203"/>
</dbReference>
<dbReference type="UniPathway" id="UPA00121">
    <property type="reaction ID" value="UER00345"/>
</dbReference>
<gene>
    <name evidence="24" type="ORF">D9V59_01960</name>
</gene>
<dbReference type="SUPFAM" id="SSF53850">
    <property type="entry name" value="Periplasmic binding protein-like II"/>
    <property type="match status" value="1"/>
</dbReference>
<evidence type="ECO:0000313" key="24">
    <source>
        <dbReference type="EMBL" id="QCI16060.1"/>
    </source>
</evidence>
<comment type="pathway">
    <text evidence="5">Metabolic intermediate biosynthesis; prephenate biosynthesis; prephenate from chorismate: step 1/1.</text>
</comment>
<dbReference type="AlphaFoldDB" id="A0A4D6XN12"/>
<keyword evidence="11" id="KW-0028">Amino-acid biosynthesis</keyword>
<dbReference type="SUPFAM" id="SSF55021">
    <property type="entry name" value="ACT-like"/>
    <property type="match status" value="1"/>
</dbReference>
<evidence type="ECO:0000256" key="7">
    <source>
        <dbReference type="ARBA" id="ARBA00013147"/>
    </source>
</evidence>
<dbReference type="GO" id="GO:0004106">
    <property type="term" value="F:chorismate mutase activity"/>
    <property type="evidence" value="ECO:0007669"/>
    <property type="project" value="UniProtKB-EC"/>
</dbReference>
<evidence type="ECO:0000256" key="6">
    <source>
        <dbReference type="ARBA" id="ARBA00012404"/>
    </source>
</evidence>
<dbReference type="Gene3D" id="3.40.190.10">
    <property type="entry name" value="Periplasmic binding protein-like II"/>
    <property type="match status" value="2"/>
</dbReference>
<comment type="catalytic activity">
    <reaction evidence="1">
        <text>chorismate = prephenate</text>
        <dbReference type="Rhea" id="RHEA:13897"/>
        <dbReference type="ChEBI" id="CHEBI:29748"/>
        <dbReference type="ChEBI" id="CHEBI:29934"/>
        <dbReference type="EC" id="5.4.99.5"/>
    </reaction>
</comment>
<comment type="subcellular location">
    <subcellularLocation>
        <location evidence="3">Cytoplasm</location>
    </subcellularLocation>
</comment>
<feature type="site" description="Essential for prephenate dehydratase activity" evidence="21">
    <location>
        <position position="278"/>
    </location>
</feature>
<dbReference type="PIRSF" id="PIRSF001500">
    <property type="entry name" value="Chor_mut_pdt_Ppr"/>
    <property type="match status" value="1"/>
</dbReference>
<evidence type="ECO:0000259" key="22">
    <source>
        <dbReference type="PROSITE" id="PS51168"/>
    </source>
</evidence>
<evidence type="ECO:0000256" key="17">
    <source>
        <dbReference type="ARBA" id="ARBA00031175"/>
    </source>
</evidence>
<keyword evidence="14 24" id="KW-0413">Isomerase</keyword>
<keyword evidence="15" id="KW-0456">Lyase</keyword>
<organism evidence="24 25">
    <name type="scientific">Buchnera aphidicola</name>
    <name type="common">Artemisaphis artemisicola</name>
    <dbReference type="NCBI Taxonomy" id="1241836"/>
    <lineage>
        <taxon>Bacteria</taxon>
        <taxon>Pseudomonadati</taxon>
        <taxon>Pseudomonadota</taxon>
        <taxon>Gammaproteobacteria</taxon>
        <taxon>Enterobacterales</taxon>
        <taxon>Erwiniaceae</taxon>
        <taxon>Buchnera</taxon>
    </lineage>
</organism>
<dbReference type="CDD" id="cd13631">
    <property type="entry name" value="PBP2_Ct-PDT_like"/>
    <property type="match status" value="1"/>
</dbReference>
<dbReference type="PANTHER" id="PTHR21022">
    <property type="entry name" value="PREPHENATE DEHYDRATASE P PROTEIN"/>
    <property type="match status" value="1"/>
</dbReference>